<evidence type="ECO:0000313" key="3">
    <source>
        <dbReference type="Proteomes" id="UP001054945"/>
    </source>
</evidence>
<evidence type="ECO:0000313" key="2">
    <source>
        <dbReference type="EMBL" id="GIX92909.1"/>
    </source>
</evidence>
<accession>A0AAV4PAH6</accession>
<feature type="chain" id="PRO_5044022574" evidence="1">
    <location>
        <begin position="24"/>
        <end position="99"/>
    </location>
</feature>
<comment type="caution">
    <text evidence="2">The sequence shown here is derived from an EMBL/GenBank/DDBJ whole genome shotgun (WGS) entry which is preliminary data.</text>
</comment>
<evidence type="ECO:0000256" key="1">
    <source>
        <dbReference type="SAM" id="SignalP"/>
    </source>
</evidence>
<dbReference type="Proteomes" id="UP001054945">
    <property type="component" value="Unassembled WGS sequence"/>
</dbReference>
<organism evidence="2 3">
    <name type="scientific">Caerostris extrusa</name>
    <name type="common">Bark spider</name>
    <name type="synonym">Caerostris bankana</name>
    <dbReference type="NCBI Taxonomy" id="172846"/>
    <lineage>
        <taxon>Eukaryota</taxon>
        <taxon>Metazoa</taxon>
        <taxon>Ecdysozoa</taxon>
        <taxon>Arthropoda</taxon>
        <taxon>Chelicerata</taxon>
        <taxon>Arachnida</taxon>
        <taxon>Araneae</taxon>
        <taxon>Araneomorphae</taxon>
        <taxon>Entelegynae</taxon>
        <taxon>Araneoidea</taxon>
        <taxon>Araneidae</taxon>
        <taxon>Caerostris</taxon>
    </lineage>
</organism>
<dbReference type="EMBL" id="BPLR01021721">
    <property type="protein sequence ID" value="GIX92909.1"/>
    <property type="molecule type" value="Genomic_DNA"/>
</dbReference>
<name>A0AAV4PAH6_CAEEX</name>
<sequence>MPPTCSVILKMHLFFYLGPQVTGRSIAAEGASILPLVGKCAIFDVVCEYKNVEGYMEKNFHVPFFPKLPCLHMLFDFKVVESLSRTRSSDSPLPCRRGA</sequence>
<dbReference type="AlphaFoldDB" id="A0AAV4PAH6"/>
<feature type="signal peptide" evidence="1">
    <location>
        <begin position="1"/>
        <end position="23"/>
    </location>
</feature>
<reference evidence="2 3" key="1">
    <citation type="submission" date="2021-06" db="EMBL/GenBank/DDBJ databases">
        <title>Caerostris extrusa draft genome.</title>
        <authorList>
            <person name="Kono N."/>
            <person name="Arakawa K."/>
        </authorList>
    </citation>
    <scope>NUCLEOTIDE SEQUENCE [LARGE SCALE GENOMIC DNA]</scope>
</reference>
<keyword evidence="1" id="KW-0732">Signal</keyword>
<keyword evidence="3" id="KW-1185">Reference proteome</keyword>
<protein>
    <submittedName>
        <fullName evidence="2">Uncharacterized protein</fullName>
    </submittedName>
</protein>
<gene>
    <name evidence="2" type="ORF">CEXT_451871</name>
</gene>
<proteinExistence type="predicted"/>